<evidence type="ECO:0000256" key="1">
    <source>
        <dbReference type="ARBA" id="ARBA00010396"/>
    </source>
</evidence>
<dbReference type="InterPro" id="IPR023397">
    <property type="entry name" value="SAM-dep_MeTrfase_MraW_recog"/>
</dbReference>
<name>A0A5N5MRY4_9ROSI</name>
<proteinExistence type="inferred from homology"/>
<feature type="region of interest" description="Disordered" evidence="5">
    <location>
        <begin position="410"/>
        <end position="444"/>
    </location>
</feature>
<dbReference type="AlphaFoldDB" id="A0A5N5MRY4"/>
<comment type="caution">
    <text evidence="6">The sequence shown here is derived from an EMBL/GenBank/DDBJ whole genome shotgun (WGS) entry which is preliminary data.</text>
</comment>
<dbReference type="Proteomes" id="UP000326939">
    <property type="component" value="Chromosome 5"/>
</dbReference>
<dbReference type="FunFam" id="1.10.150.170:FF:000004">
    <property type="entry name" value="Ribosomal RNA small subunit methyltransferase H"/>
    <property type="match status" value="1"/>
</dbReference>
<evidence type="ECO:0000256" key="4">
    <source>
        <dbReference type="ARBA" id="ARBA00022691"/>
    </source>
</evidence>
<dbReference type="Gene3D" id="3.40.50.150">
    <property type="entry name" value="Vaccinia Virus protein VP39"/>
    <property type="match status" value="1"/>
</dbReference>
<keyword evidence="2" id="KW-0489">Methyltransferase</keyword>
<accession>A0A5N5MRY4</accession>
<dbReference type="HAMAP" id="MF_01007">
    <property type="entry name" value="16SrRNA_methyltr_H"/>
    <property type="match status" value="1"/>
</dbReference>
<keyword evidence="4" id="KW-0949">S-adenosyl-L-methionine</keyword>
<dbReference type="PANTHER" id="PTHR11265">
    <property type="entry name" value="S-ADENOSYL-METHYLTRANSFERASE MRAW"/>
    <property type="match status" value="1"/>
</dbReference>
<keyword evidence="7" id="KW-1185">Reference proteome</keyword>
<gene>
    <name evidence="6" type="ORF">DKX38_008112</name>
</gene>
<protein>
    <recommendedName>
        <fullName evidence="8">MraW methylase family protein</fullName>
    </recommendedName>
</protein>
<dbReference type="InterPro" id="IPR002903">
    <property type="entry name" value="RsmH"/>
</dbReference>
<evidence type="ECO:0008006" key="8">
    <source>
        <dbReference type="Google" id="ProtNLM"/>
    </source>
</evidence>
<keyword evidence="3" id="KW-0808">Transferase</keyword>
<feature type="compositionally biased region" description="Basic and acidic residues" evidence="5">
    <location>
        <begin position="418"/>
        <end position="430"/>
    </location>
</feature>
<dbReference type="PANTHER" id="PTHR11265:SF0">
    <property type="entry name" value="12S RRNA N4-METHYLCYTIDINE METHYLTRANSFERASE"/>
    <property type="match status" value="1"/>
</dbReference>
<sequence>MAKQMMYCWLSIPLSTAKQRFNIKTAPLSSRPVLASARAERSISTASKKKKKKERNKSVEELVVVKNDKEKRRTRSEKEYEELHSFHQTESHVPVMLGEVVDVFSSLTLRSFIDCTLGAAGHSSAIIKGHPELECYVGMDVDPVAHAKARAHIDALLHSTHSSLKPHLLFKNFKYIKSVVGEIDDDYNLLSSGVDGILMDLGMSSMQVNNPQRGFSVLANGPLDMRMDPRASVKAKDILNYWPDDEVGRILREYGEESNWRWLQKKIIQARQQGGLHSTDELRDLIQGATHGTKGGRQGWIKTATRVFQALRIAVNDELNTLEKSLHACFECLVPGGRLAVISFHSLEDRIVKQTFLKIIEGNEGGGDVVEEEAGKRDLRKMRNDVNEKETWIRQIVRGQSGTILTKRPITPSEEEERLNRREAAGEEPRMMVPSGNKWKATGKEGSTTFTSFAFPYLTNSRKRKEIVNVRRANMTVYNSKKANLTAARKERMKLPISDGGYRFSEFLSHPFGIQAVLNTGSLQSFQSLDANSYRCILPKVELLNFEAAPVLDLRVTPSDEDCTVEMISCKFQGSELVERQNDHFSEVYHVRYETVAYSCNQYVSHLDISFELSSAFMVNYMTWNTNISEPFLEVDVKLNLMLEIYTQPFTLLPTSAVESAGNLSRDAKGAVMPISQKKGFRIHSRQLVLCAQALTVRTKASPGVEKAKVPHEVNSKFHFH</sequence>
<dbReference type="SUPFAM" id="SSF81799">
    <property type="entry name" value="Putative methyltransferase TM0872, insert domain"/>
    <property type="match status" value="1"/>
</dbReference>
<dbReference type="GO" id="GO:0071424">
    <property type="term" value="F:rRNA (cytosine-N4-)-methyltransferase activity"/>
    <property type="evidence" value="ECO:0007669"/>
    <property type="project" value="TreeGrafter"/>
</dbReference>
<dbReference type="InterPro" id="IPR018971">
    <property type="entry name" value="DUF1997"/>
</dbReference>
<evidence type="ECO:0000256" key="5">
    <source>
        <dbReference type="SAM" id="MobiDB-lite"/>
    </source>
</evidence>
<dbReference type="EMBL" id="VDCV01000005">
    <property type="protein sequence ID" value="KAB5557203.1"/>
    <property type="molecule type" value="Genomic_DNA"/>
</dbReference>
<evidence type="ECO:0000256" key="2">
    <source>
        <dbReference type="ARBA" id="ARBA00022603"/>
    </source>
</evidence>
<dbReference type="Pfam" id="PF01795">
    <property type="entry name" value="Methyltransf_5"/>
    <property type="match status" value="1"/>
</dbReference>
<dbReference type="GO" id="GO:0070475">
    <property type="term" value="P:rRNA base methylation"/>
    <property type="evidence" value="ECO:0007669"/>
    <property type="project" value="TreeGrafter"/>
</dbReference>
<evidence type="ECO:0000313" key="6">
    <source>
        <dbReference type="EMBL" id="KAB5557203.1"/>
    </source>
</evidence>
<comment type="similarity">
    <text evidence="1">Belongs to the methyltransferase superfamily. RsmH family.</text>
</comment>
<evidence type="ECO:0000313" key="7">
    <source>
        <dbReference type="Proteomes" id="UP000326939"/>
    </source>
</evidence>
<evidence type="ECO:0000256" key="3">
    <source>
        <dbReference type="ARBA" id="ARBA00022679"/>
    </source>
</evidence>
<dbReference type="NCBIfam" id="TIGR00006">
    <property type="entry name" value="16S rRNA (cytosine(1402)-N(4))-methyltransferase RsmH"/>
    <property type="match status" value="1"/>
</dbReference>
<dbReference type="Pfam" id="PF09366">
    <property type="entry name" value="DUF1997"/>
    <property type="match status" value="1"/>
</dbReference>
<feature type="region of interest" description="Disordered" evidence="5">
    <location>
        <begin position="34"/>
        <end position="58"/>
    </location>
</feature>
<dbReference type="Gene3D" id="1.10.150.170">
    <property type="entry name" value="Putative methyltransferase TM0872, insert domain"/>
    <property type="match status" value="1"/>
</dbReference>
<reference evidence="7" key="1">
    <citation type="journal article" date="2019" name="Gigascience">
        <title>De novo genome assembly of the endangered Acer yangbiense, a plant species with extremely small populations endemic to Yunnan Province, China.</title>
        <authorList>
            <person name="Yang J."/>
            <person name="Wariss H.M."/>
            <person name="Tao L."/>
            <person name="Zhang R."/>
            <person name="Yun Q."/>
            <person name="Hollingsworth P."/>
            <person name="Dao Z."/>
            <person name="Luo G."/>
            <person name="Guo H."/>
            <person name="Ma Y."/>
            <person name="Sun W."/>
        </authorList>
    </citation>
    <scope>NUCLEOTIDE SEQUENCE [LARGE SCALE GENOMIC DNA]</scope>
    <source>
        <strain evidence="7">cv. br00</strain>
    </source>
</reference>
<dbReference type="SUPFAM" id="SSF53335">
    <property type="entry name" value="S-adenosyl-L-methionine-dependent methyltransferases"/>
    <property type="match status" value="1"/>
</dbReference>
<organism evidence="6 7">
    <name type="scientific">Salix brachista</name>
    <dbReference type="NCBI Taxonomy" id="2182728"/>
    <lineage>
        <taxon>Eukaryota</taxon>
        <taxon>Viridiplantae</taxon>
        <taxon>Streptophyta</taxon>
        <taxon>Embryophyta</taxon>
        <taxon>Tracheophyta</taxon>
        <taxon>Spermatophyta</taxon>
        <taxon>Magnoliopsida</taxon>
        <taxon>eudicotyledons</taxon>
        <taxon>Gunneridae</taxon>
        <taxon>Pentapetalae</taxon>
        <taxon>rosids</taxon>
        <taxon>fabids</taxon>
        <taxon>Malpighiales</taxon>
        <taxon>Salicaceae</taxon>
        <taxon>Saliceae</taxon>
        <taxon>Salix</taxon>
    </lineage>
</organism>
<dbReference type="InterPro" id="IPR029063">
    <property type="entry name" value="SAM-dependent_MTases_sf"/>
</dbReference>